<proteinExistence type="predicted"/>
<evidence type="ECO:0000256" key="2">
    <source>
        <dbReference type="SAM" id="SignalP"/>
    </source>
</evidence>
<keyword evidence="1" id="KW-1133">Transmembrane helix</keyword>
<evidence type="ECO:0000313" key="4">
    <source>
        <dbReference type="Proteomes" id="UP000297716"/>
    </source>
</evidence>
<dbReference type="Proteomes" id="UP000297716">
    <property type="component" value="Unassembled WGS sequence"/>
</dbReference>
<keyword evidence="1" id="KW-0812">Transmembrane</keyword>
<dbReference type="EMBL" id="SKBN01000003">
    <property type="protein sequence ID" value="TGJ88436.1"/>
    <property type="molecule type" value="Genomic_DNA"/>
</dbReference>
<accession>A0A4Z0ZFH3</accession>
<name>A0A4Z0ZFH3_9PEZI</name>
<comment type="caution">
    <text evidence="3">The sequence shown here is derived from an EMBL/GenBank/DDBJ whole genome shotgun (WGS) entry which is preliminary data.</text>
</comment>
<feature type="chain" id="PRO_5021461389" evidence="2">
    <location>
        <begin position="41"/>
        <end position="567"/>
    </location>
</feature>
<evidence type="ECO:0000256" key="1">
    <source>
        <dbReference type="SAM" id="Phobius"/>
    </source>
</evidence>
<keyword evidence="4" id="KW-1185">Reference proteome</keyword>
<organism evidence="3 4">
    <name type="scientific">Xylaria hypoxylon</name>
    <dbReference type="NCBI Taxonomy" id="37992"/>
    <lineage>
        <taxon>Eukaryota</taxon>
        <taxon>Fungi</taxon>
        <taxon>Dikarya</taxon>
        <taxon>Ascomycota</taxon>
        <taxon>Pezizomycotina</taxon>
        <taxon>Sordariomycetes</taxon>
        <taxon>Xylariomycetidae</taxon>
        <taxon>Xylariales</taxon>
        <taxon>Xylariaceae</taxon>
        <taxon>Xylaria</taxon>
    </lineage>
</organism>
<protein>
    <submittedName>
        <fullName evidence="3">Uncharacterized protein</fullName>
    </submittedName>
</protein>
<keyword evidence="1" id="KW-0472">Membrane</keyword>
<sequence length="567" mass="62842">MGRFELAQRSANRGHSKCQLMAGMVLGFLQLILQSALVTSEEVRVATYFDAPARGYYRAAHELRYAMIGNDPIPEAIANVPVPLVTKEVAARLSTESIEATQLRLWHDGPVQFAAKFPASMNTGVLRYHAMRYNTSVQCEAVPKDRFPETCPGPNPFYGNLSLPSVDTDFDFDQNFLIRWCLPGNISSSPWLVSRDRQDIAEDFFLDFFRPNGTYSNETPESFTTHCSADTTRGYFELPNYHNNYTVGPLLESWTSPQEQSATTNEVPDDSYTGYLGDYFNWPYSSNYPYNNYEQLTPGPLATSMISMLGDESWILPLQNISETTDPSILKTIYRDMCTGRIPFLSWDDEKGFSIQRGSCKLDNRGRSGTLQDIKRQTYGWFNHFSETSMVNETLASAAFFANEATLTRAAARGYWRLAPGVIYTSAGATAHKPSISLPAQIVISVLIGIEALAILILLAFIYHTPTFTNRLDALIVATVGAQLSAAGIELPHLNETGETRHKLLKDHDGVIGFNYGGLTDEQIRDSSDRGATHVQAGASSDNDIELNNMDEPHPAKILIVGGIGSL</sequence>
<gene>
    <name evidence="3" type="ORF">E0Z10_g388</name>
</gene>
<reference evidence="3 4" key="1">
    <citation type="submission" date="2019-03" db="EMBL/GenBank/DDBJ databases">
        <title>Draft genome sequence of Xylaria hypoxylon DSM 108379, a ubiquitous saprotrophic-parasitic fungi on hardwood.</title>
        <authorList>
            <person name="Buettner E."/>
            <person name="Leonhardt S."/>
            <person name="Gebauer A.M."/>
            <person name="Liers C."/>
            <person name="Hofrichter M."/>
            <person name="Kellner H."/>
        </authorList>
    </citation>
    <scope>NUCLEOTIDE SEQUENCE [LARGE SCALE GENOMIC DNA]</scope>
    <source>
        <strain evidence="3 4">DSM 108379</strain>
    </source>
</reference>
<feature type="signal peptide" evidence="2">
    <location>
        <begin position="1"/>
        <end position="40"/>
    </location>
</feature>
<evidence type="ECO:0000313" key="3">
    <source>
        <dbReference type="EMBL" id="TGJ88436.1"/>
    </source>
</evidence>
<dbReference type="OrthoDB" id="5381672at2759"/>
<dbReference type="AlphaFoldDB" id="A0A4Z0ZFH3"/>
<keyword evidence="2" id="KW-0732">Signal</keyword>
<feature type="transmembrane region" description="Helical" evidence="1">
    <location>
        <begin position="442"/>
        <end position="463"/>
    </location>
</feature>